<organism evidence="7 8">
    <name type="scientific">candidate division WOR-1 bacterium RIFOXYB2_FULL_36_35</name>
    <dbReference type="NCBI Taxonomy" id="1802578"/>
    <lineage>
        <taxon>Bacteria</taxon>
        <taxon>Bacillati</taxon>
        <taxon>Saganbacteria</taxon>
    </lineage>
</organism>
<evidence type="ECO:0000256" key="2">
    <source>
        <dbReference type="ARBA" id="ARBA00022679"/>
    </source>
</evidence>
<dbReference type="EMBL" id="MEUA01000010">
    <property type="protein sequence ID" value="OGC16297.1"/>
    <property type="molecule type" value="Genomic_DNA"/>
</dbReference>
<evidence type="ECO:0000256" key="3">
    <source>
        <dbReference type="ARBA" id="ARBA00022960"/>
    </source>
</evidence>
<keyword evidence="3" id="KW-0133">Cell shape</keyword>
<protein>
    <recommendedName>
        <fullName evidence="9">Methicillin resistance protein</fullName>
    </recommendedName>
</protein>
<keyword evidence="2" id="KW-0808">Transferase</keyword>
<accession>A0A1F4S7D7</accession>
<dbReference type="GO" id="GO:0071555">
    <property type="term" value="P:cell wall organization"/>
    <property type="evidence" value="ECO:0007669"/>
    <property type="project" value="UniProtKB-KW"/>
</dbReference>
<evidence type="ECO:0000256" key="6">
    <source>
        <dbReference type="ARBA" id="ARBA00023316"/>
    </source>
</evidence>
<name>A0A1F4S7D7_UNCSA</name>
<evidence type="ECO:0000256" key="5">
    <source>
        <dbReference type="ARBA" id="ARBA00023315"/>
    </source>
</evidence>
<keyword evidence="6" id="KW-0961">Cell wall biogenesis/degradation</keyword>
<evidence type="ECO:0000313" key="7">
    <source>
        <dbReference type="EMBL" id="OGC16297.1"/>
    </source>
</evidence>
<sequence>MQLLTNISKESWNDFVAKQDEPAILQSWEWGELKALHGWTPIRLAVLDGDKIVAAISILKRKLPYIKLNLFYAPRGPIVDFQNTQALDFILAEMKKVAKKHNAILLKIDPQVKESEKCTVNSVQNVLKEKGFVVCKKQIQPRSTFIVDLTLSSEDLLKSFEEKTRYNIRLAAKKGVVVKELSTDDGVEVFYKIYQETCKRDNFLIHPLKYYQNIKKLLVDHALANIFIAYLNEAPIAAVYTFNFGSRLWYMYGASLSKHRNVMPNHALHWHIIQWAKKRDFKSYDLFGIPSNPTKDHPLWGVYRFKKGFNGELVKYIGVYDLVYNPLLYKVINIGITFYKSLVSLIRKGKISDSLSE</sequence>
<proteinExistence type="inferred from homology"/>
<dbReference type="AlphaFoldDB" id="A0A1F4S7D7"/>
<dbReference type="Pfam" id="PF02388">
    <property type="entry name" value="FemAB"/>
    <property type="match status" value="1"/>
</dbReference>
<keyword evidence="5" id="KW-0012">Acyltransferase</keyword>
<dbReference type="InterPro" id="IPR016181">
    <property type="entry name" value="Acyl_CoA_acyltransferase"/>
</dbReference>
<dbReference type="PROSITE" id="PS51191">
    <property type="entry name" value="FEMABX"/>
    <property type="match status" value="1"/>
</dbReference>
<evidence type="ECO:0000313" key="8">
    <source>
        <dbReference type="Proteomes" id="UP000177905"/>
    </source>
</evidence>
<dbReference type="GO" id="GO:0016755">
    <property type="term" value="F:aminoacyltransferase activity"/>
    <property type="evidence" value="ECO:0007669"/>
    <property type="project" value="InterPro"/>
</dbReference>
<evidence type="ECO:0008006" key="9">
    <source>
        <dbReference type="Google" id="ProtNLM"/>
    </source>
</evidence>
<keyword evidence="4" id="KW-0573">Peptidoglycan synthesis</keyword>
<dbReference type="PANTHER" id="PTHR36174:SF1">
    <property type="entry name" value="LIPID II:GLYCINE GLYCYLTRANSFERASE"/>
    <property type="match status" value="1"/>
</dbReference>
<comment type="similarity">
    <text evidence="1">Belongs to the FemABX family.</text>
</comment>
<dbReference type="Gene3D" id="3.40.630.30">
    <property type="match status" value="2"/>
</dbReference>
<comment type="caution">
    <text evidence="7">The sequence shown here is derived from an EMBL/GenBank/DDBJ whole genome shotgun (WGS) entry which is preliminary data.</text>
</comment>
<reference evidence="7 8" key="1">
    <citation type="journal article" date="2016" name="Nat. Commun.">
        <title>Thousands of microbial genomes shed light on interconnected biogeochemical processes in an aquifer system.</title>
        <authorList>
            <person name="Anantharaman K."/>
            <person name="Brown C.T."/>
            <person name="Hug L.A."/>
            <person name="Sharon I."/>
            <person name="Castelle C.J."/>
            <person name="Probst A.J."/>
            <person name="Thomas B.C."/>
            <person name="Singh A."/>
            <person name="Wilkins M.J."/>
            <person name="Karaoz U."/>
            <person name="Brodie E.L."/>
            <person name="Williams K.H."/>
            <person name="Hubbard S.S."/>
            <person name="Banfield J.F."/>
        </authorList>
    </citation>
    <scope>NUCLEOTIDE SEQUENCE [LARGE SCALE GENOMIC DNA]</scope>
</reference>
<evidence type="ECO:0000256" key="4">
    <source>
        <dbReference type="ARBA" id="ARBA00022984"/>
    </source>
</evidence>
<gene>
    <name evidence="7" type="ORF">A2290_04260</name>
</gene>
<dbReference type="Proteomes" id="UP000177905">
    <property type="component" value="Unassembled WGS sequence"/>
</dbReference>
<dbReference type="SUPFAM" id="SSF55729">
    <property type="entry name" value="Acyl-CoA N-acyltransferases (Nat)"/>
    <property type="match status" value="2"/>
</dbReference>
<dbReference type="PANTHER" id="PTHR36174">
    <property type="entry name" value="LIPID II:GLYCINE GLYCYLTRANSFERASE"/>
    <property type="match status" value="1"/>
</dbReference>
<dbReference type="GO" id="GO:0009252">
    <property type="term" value="P:peptidoglycan biosynthetic process"/>
    <property type="evidence" value="ECO:0007669"/>
    <property type="project" value="UniProtKB-KW"/>
</dbReference>
<evidence type="ECO:0000256" key="1">
    <source>
        <dbReference type="ARBA" id="ARBA00009943"/>
    </source>
</evidence>
<dbReference type="GO" id="GO:0008360">
    <property type="term" value="P:regulation of cell shape"/>
    <property type="evidence" value="ECO:0007669"/>
    <property type="project" value="UniProtKB-KW"/>
</dbReference>
<dbReference type="InterPro" id="IPR003447">
    <property type="entry name" value="FEMABX"/>
</dbReference>
<dbReference type="InterPro" id="IPR050644">
    <property type="entry name" value="PG_Glycine_Bridge_Synth"/>
</dbReference>